<dbReference type="Proteomes" id="UP000609531">
    <property type="component" value="Unassembled WGS sequence"/>
</dbReference>
<gene>
    <name evidence="1" type="ORF">JCR33_04250</name>
</gene>
<proteinExistence type="predicted"/>
<dbReference type="AlphaFoldDB" id="A0A934MJU1"/>
<protein>
    <recommendedName>
        <fullName evidence="3">HTH luxR-type domain-containing protein</fullName>
    </recommendedName>
</protein>
<dbReference type="EMBL" id="JAEKJA010000003">
    <property type="protein sequence ID" value="MBJ3774884.1"/>
    <property type="molecule type" value="Genomic_DNA"/>
</dbReference>
<evidence type="ECO:0008006" key="3">
    <source>
        <dbReference type="Google" id="ProtNLM"/>
    </source>
</evidence>
<keyword evidence="2" id="KW-1185">Reference proteome</keyword>
<comment type="caution">
    <text evidence="1">The sequence shown here is derived from an EMBL/GenBank/DDBJ whole genome shotgun (WGS) entry which is preliminary data.</text>
</comment>
<evidence type="ECO:0000313" key="1">
    <source>
        <dbReference type="EMBL" id="MBJ3774884.1"/>
    </source>
</evidence>
<name>A0A934MJU1_9HYPH</name>
<reference evidence="1" key="1">
    <citation type="submission" date="2020-12" db="EMBL/GenBank/DDBJ databases">
        <title>Bacterial taxonomy.</title>
        <authorList>
            <person name="Pan X."/>
        </authorList>
    </citation>
    <scope>NUCLEOTIDE SEQUENCE</scope>
    <source>
        <strain evidence="1">B2012</strain>
    </source>
</reference>
<sequence length="411" mass="44790">MGRRVKVVCIHAYVAACERAMRHPESEAIVSELYYAALSGVSWDRAAQRLQAVTSRPVTVALRVVGADGRELIAGQAGLPGEALIEYRDYYASINPYTPVLADLPSRRPATVRDLGFDLVHLSETEFNKDFLTRYDVGPAGVGMKMVDGGDGFMVLGVNYDDSHSPSLDPLFKSLCLELSEHIAHAVTIAEQQVVDARRSGAMATLSTLPTPALVLNERGRVIGSNRPAEELLASGVVLVDRNRRLRSRVPTVDDELTHAVDHAMPPHRRTAILRVPDFGTTGDVIVSIVPLPDDPSGPTHWSQLLEDRFPVAIAYLSRDMRPAAIVEHLRGLYELDVVEARAAYAIYCGLTLSQFAADEGLNLYEASLLQDRVLQRFGAHRNADIARRVGVVAHLTGPASLSVQHPGDKG</sequence>
<accession>A0A934MJU1</accession>
<organism evidence="1 2">
    <name type="scientific">Acuticoccus mangrovi</name>
    <dbReference type="NCBI Taxonomy" id="2796142"/>
    <lineage>
        <taxon>Bacteria</taxon>
        <taxon>Pseudomonadati</taxon>
        <taxon>Pseudomonadota</taxon>
        <taxon>Alphaproteobacteria</taxon>
        <taxon>Hyphomicrobiales</taxon>
        <taxon>Amorphaceae</taxon>
        <taxon>Acuticoccus</taxon>
    </lineage>
</organism>
<evidence type="ECO:0000313" key="2">
    <source>
        <dbReference type="Proteomes" id="UP000609531"/>
    </source>
</evidence>
<dbReference type="RefSeq" id="WP_198880792.1">
    <property type="nucleotide sequence ID" value="NZ_JAEKJA010000003.1"/>
</dbReference>